<reference evidence="2 3" key="1">
    <citation type="submission" date="2019-05" db="EMBL/GenBank/DDBJ databases">
        <title>Draft genome sequence of Actinomadura sp. 14C53.</title>
        <authorList>
            <person name="Saricaoglu S."/>
            <person name="Isik K."/>
        </authorList>
    </citation>
    <scope>NUCLEOTIDE SEQUENCE [LARGE SCALE GENOMIC DNA]</scope>
    <source>
        <strain evidence="2 3">14C53</strain>
    </source>
</reference>
<proteinExistence type="predicted"/>
<evidence type="ECO:0000256" key="1">
    <source>
        <dbReference type="SAM" id="MobiDB-lite"/>
    </source>
</evidence>
<keyword evidence="3" id="KW-1185">Reference proteome</keyword>
<gene>
    <name evidence="2" type="ORF">ETD83_00590</name>
</gene>
<protein>
    <submittedName>
        <fullName evidence="2">Uncharacterized protein</fullName>
    </submittedName>
</protein>
<accession>A0A5C4JK63</accession>
<feature type="compositionally biased region" description="Basic residues" evidence="1">
    <location>
        <begin position="117"/>
        <end position="126"/>
    </location>
</feature>
<organism evidence="2 3">
    <name type="scientific">Actinomadura soli</name>
    <dbReference type="NCBI Taxonomy" id="2508997"/>
    <lineage>
        <taxon>Bacteria</taxon>
        <taxon>Bacillati</taxon>
        <taxon>Actinomycetota</taxon>
        <taxon>Actinomycetes</taxon>
        <taxon>Streptosporangiales</taxon>
        <taxon>Thermomonosporaceae</taxon>
        <taxon>Actinomadura</taxon>
    </lineage>
</organism>
<evidence type="ECO:0000313" key="2">
    <source>
        <dbReference type="EMBL" id="TMR07508.1"/>
    </source>
</evidence>
<sequence length="156" mass="18268">MNENVSAPRRNLWPVSAVAARHGRRRTARLPAVRRVPGRRPDVRRLRRRARRRRGLLDRYRGGRRRRLRGPLRGRRPDAVRVRRHGKLCAPDHAQGPRHVVHHEAACVHPAQDRSPRPRCSHRLRRPREDARTAAVQRGVASPRRTRWTRSSRSCP</sequence>
<evidence type="ECO:0000313" key="3">
    <source>
        <dbReference type="Proteomes" id="UP000309174"/>
    </source>
</evidence>
<feature type="region of interest" description="Disordered" evidence="1">
    <location>
        <begin position="108"/>
        <end position="156"/>
    </location>
</feature>
<dbReference type="AlphaFoldDB" id="A0A5C4JK63"/>
<dbReference type="Proteomes" id="UP000309174">
    <property type="component" value="Unassembled WGS sequence"/>
</dbReference>
<comment type="caution">
    <text evidence="2">The sequence shown here is derived from an EMBL/GenBank/DDBJ whole genome shotgun (WGS) entry which is preliminary data.</text>
</comment>
<dbReference type="EMBL" id="VCKW01000001">
    <property type="protein sequence ID" value="TMR07508.1"/>
    <property type="molecule type" value="Genomic_DNA"/>
</dbReference>
<name>A0A5C4JK63_9ACTN</name>